<evidence type="ECO:0000256" key="2">
    <source>
        <dbReference type="ARBA" id="ARBA00022771"/>
    </source>
</evidence>
<keyword evidence="3" id="KW-0862">Zinc</keyword>
<reference evidence="7" key="1">
    <citation type="submission" date="2017-02" db="UniProtKB">
        <authorList>
            <consortium name="WormBaseParasite"/>
        </authorList>
    </citation>
    <scope>IDENTIFICATION</scope>
</reference>
<dbReference type="SUPFAM" id="SSF57903">
    <property type="entry name" value="FYVE/PHD zinc finger"/>
    <property type="match status" value="1"/>
</dbReference>
<evidence type="ECO:0000256" key="3">
    <source>
        <dbReference type="ARBA" id="ARBA00022833"/>
    </source>
</evidence>
<evidence type="ECO:0000256" key="1">
    <source>
        <dbReference type="ARBA" id="ARBA00022723"/>
    </source>
</evidence>
<evidence type="ECO:0000259" key="5">
    <source>
        <dbReference type="PROSITE" id="PS50016"/>
    </source>
</evidence>
<dbReference type="AlphaFoldDB" id="A0A0N5APX6"/>
<dbReference type="Gene3D" id="3.30.40.10">
    <property type="entry name" value="Zinc/RING finger domain, C3HC4 (zinc finger)"/>
    <property type="match status" value="1"/>
</dbReference>
<dbReference type="InterPro" id="IPR013083">
    <property type="entry name" value="Znf_RING/FYVE/PHD"/>
</dbReference>
<accession>A0A0N5APX6</accession>
<dbReference type="WBParaSite" id="SMUV_0000671901-mRNA-1">
    <property type="protein sequence ID" value="SMUV_0000671901-mRNA-1"/>
    <property type="gene ID" value="SMUV_0000671901"/>
</dbReference>
<dbReference type="STRING" id="451379.A0A0N5APX6"/>
<evidence type="ECO:0000313" key="6">
    <source>
        <dbReference type="Proteomes" id="UP000046393"/>
    </source>
</evidence>
<sequence>MIPVTKVPKQSVSATLLEKKKRLREREKNSASKKYPADAKSRFGRVFQTKMSQLLLSNSPTAEQQLQTMYDEVFESLLNYYNEHDLNEMWLSDDNEDSEIKPPVSKKMHNDAKVGLIRSKNNGEEKDKGKSLISNASVTPANNAASVASAVATTVITTSTGTASNLELTDDSDDEQKCSVCGEGNGGSDTSTNILLECDECKNLTHMKCSKFEITMQQALDSRFVFVCSTCRDREAKTERGGIAESTTKSSIGSKEEKSITHKLDISAAFATFAAKKRHNDGNLVFILEKVASNPSHQSALPSNVGISRAANNLQQNTSKTFPSFLKK</sequence>
<name>A0A0N5APX6_9BILA</name>
<organism evidence="6 7">
    <name type="scientific">Syphacia muris</name>
    <dbReference type="NCBI Taxonomy" id="451379"/>
    <lineage>
        <taxon>Eukaryota</taxon>
        <taxon>Metazoa</taxon>
        <taxon>Ecdysozoa</taxon>
        <taxon>Nematoda</taxon>
        <taxon>Chromadorea</taxon>
        <taxon>Rhabditida</taxon>
        <taxon>Spirurina</taxon>
        <taxon>Oxyuridomorpha</taxon>
        <taxon>Oxyuroidea</taxon>
        <taxon>Oxyuridae</taxon>
        <taxon>Syphacia</taxon>
    </lineage>
</organism>
<evidence type="ECO:0000256" key="4">
    <source>
        <dbReference type="PROSITE-ProRule" id="PRU00146"/>
    </source>
</evidence>
<keyword evidence="2 4" id="KW-0863">Zinc-finger</keyword>
<dbReference type="PROSITE" id="PS01359">
    <property type="entry name" value="ZF_PHD_1"/>
    <property type="match status" value="1"/>
</dbReference>
<keyword evidence="1" id="KW-0479">Metal-binding</keyword>
<dbReference type="InterPro" id="IPR011011">
    <property type="entry name" value="Znf_FYVE_PHD"/>
</dbReference>
<dbReference type="GO" id="GO:0008270">
    <property type="term" value="F:zinc ion binding"/>
    <property type="evidence" value="ECO:0007669"/>
    <property type="project" value="UniProtKB-KW"/>
</dbReference>
<dbReference type="InterPro" id="IPR001965">
    <property type="entry name" value="Znf_PHD"/>
</dbReference>
<keyword evidence="6" id="KW-1185">Reference proteome</keyword>
<dbReference type="InterPro" id="IPR019787">
    <property type="entry name" value="Znf_PHD-finger"/>
</dbReference>
<dbReference type="InterPro" id="IPR019786">
    <property type="entry name" value="Zinc_finger_PHD-type_CS"/>
</dbReference>
<feature type="domain" description="PHD-type" evidence="5">
    <location>
        <begin position="175"/>
        <end position="234"/>
    </location>
</feature>
<dbReference type="PROSITE" id="PS50016">
    <property type="entry name" value="ZF_PHD_2"/>
    <property type="match status" value="1"/>
</dbReference>
<dbReference type="SMART" id="SM00249">
    <property type="entry name" value="PHD"/>
    <property type="match status" value="1"/>
</dbReference>
<protein>
    <submittedName>
        <fullName evidence="7">PHD-type domain-containing protein</fullName>
    </submittedName>
</protein>
<evidence type="ECO:0000313" key="7">
    <source>
        <dbReference type="WBParaSite" id="SMUV_0000671901-mRNA-1"/>
    </source>
</evidence>
<proteinExistence type="predicted"/>
<dbReference type="Pfam" id="PF00628">
    <property type="entry name" value="PHD"/>
    <property type="match status" value="1"/>
</dbReference>
<dbReference type="Proteomes" id="UP000046393">
    <property type="component" value="Unplaced"/>
</dbReference>